<comment type="caution">
    <text evidence="1">The sequence shown here is derived from an EMBL/GenBank/DDBJ whole genome shotgun (WGS) entry which is preliminary data.</text>
</comment>
<dbReference type="AlphaFoldDB" id="C0BTC0"/>
<protein>
    <submittedName>
        <fullName evidence="1">Uncharacterized protein</fullName>
    </submittedName>
</protein>
<gene>
    <name evidence="1" type="ORF">BIFPSEUDO_03643</name>
</gene>
<accession>C0BTC0</accession>
<proteinExistence type="predicted"/>
<sequence length="42" mass="4813">MNNITYALHLKPNLGEITPVSHFAEASDHDHPLSNQSWKRKD</sequence>
<reference evidence="1 2" key="2">
    <citation type="submission" date="2009-02" db="EMBL/GenBank/DDBJ databases">
        <authorList>
            <person name="Fulton L."/>
            <person name="Clifton S."/>
            <person name="Fulton B."/>
            <person name="Xu J."/>
            <person name="Minx P."/>
            <person name="Pepin K.H."/>
            <person name="Johnson M."/>
            <person name="Bhonagiri V."/>
            <person name="Nash W.E."/>
            <person name="Mardis E.R."/>
            <person name="Wilson R.K."/>
        </authorList>
    </citation>
    <scope>NUCLEOTIDE SEQUENCE [LARGE SCALE GENOMIC DNA]</scope>
    <source>
        <strain evidence="1 2">DSM 20438</strain>
    </source>
</reference>
<reference evidence="1 2" key="1">
    <citation type="submission" date="2009-02" db="EMBL/GenBank/DDBJ databases">
        <title>Draft genome sequence of Bifidobacterium pseudocatenulatum (DSM 20438).</title>
        <authorList>
            <person name="Sudarsanam P."/>
            <person name="Ley R."/>
            <person name="Guruge J."/>
            <person name="Turnbaugh P.J."/>
            <person name="Mahowald M."/>
            <person name="Liep D."/>
            <person name="Gordon J."/>
        </authorList>
    </citation>
    <scope>NUCLEOTIDE SEQUENCE [LARGE SCALE GENOMIC DNA]</scope>
    <source>
        <strain evidence="1 2">DSM 20438</strain>
    </source>
</reference>
<evidence type="ECO:0000313" key="2">
    <source>
        <dbReference type="Proteomes" id="UP000003875"/>
    </source>
</evidence>
<name>C0BTC0_BIFPS</name>
<evidence type="ECO:0000313" key="1">
    <source>
        <dbReference type="EMBL" id="EEG70621.1"/>
    </source>
</evidence>
<organism evidence="1 2">
    <name type="scientific">Bifidobacterium pseudocatenulatum DSM 20438 = JCM 1200 = LMG 10505</name>
    <dbReference type="NCBI Taxonomy" id="547043"/>
    <lineage>
        <taxon>Bacteria</taxon>
        <taxon>Bacillati</taxon>
        <taxon>Actinomycetota</taxon>
        <taxon>Actinomycetes</taxon>
        <taxon>Bifidobacteriales</taxon>
        <taxon>Bifidobacteriaceae</taxon>
        <taxon>Bifidobacterium</taxon>
    </lineage>
</organism>
<dbReference type="EMBL" id="ABXX02000003">
    <property type="protein sequence ID" value="EEG70621.1"/>
    <property type="molecule type" value="Genomic_DNA"/>
</dbReference>
<dbReference type="Proteomes" id="UP000003875">
    <property type="component" value="Unassembled WGS sequence"/>
</dbReference>